<organism evidence="3 5">
    <name type="scientific">Crassostrea virginica</name>
    <name type="common">Eastern oyster</name>
    <dbReference type="NCBI Taxonomy" id="6565"/>
    <lineage>
        <taxon>Eukaryota</taxon>
        <taxon>Metazoa</taxon>
        <taxon>Spiralia</taxon>
        <taxon>Lophotrochozoa</taxon>
        <taxon>Mollusca</taxon>
        <taxon>Bivalvia</taxon>
        <taxon>Autobranchia</taxon>
        <taxon>Pteriomorphia</taxon>
        <taxon>Ostreida</taxon>
        <taxon>Ostreoidea</taxon>
        <taxon>Ostreidae</taxon>
        <taxon>Crassostrea</taxon>
    </lineage>
</organism>
<dbReference type="SUPFAM" id="SSF49265">
    <property type="entry name" value="Fibronectin type III"/>
    <property type="match status" value="1"/>
</dbReference>
<dbReference type="InterPro" id="IPR036116">
    <property type="entry name" value="FN3_sf"/>
</dbReference>
<feature type="transmembrane region" description="Helical" evidence="1">
    <location>
        <begin position="12"/>
        <end position="35"/>
    </location>
</feature>
<reference evidence="4 5" key="1">
    <citation type="submission" date="2025-04" db="UniProtKB">
        <authorList>
            <consortium name="RefSeq"/>
        </authorList>
    </citation>
    <scope>IDENTIFICATION</scope>
    <source>
        <tissue evidence="4 5">Whole sample</tissue>
    </source>
</reference>
<feature type="domain" description="Fibronectin type-III" evidence="2">
    <location>
        <begin position="44"/>
        <end position="136"/>
    </location>
</feature>
<dbReference type="InterPro" id="IPR003961">
    <property type="entry name" value="FN3_dom"/>
</dbReference>
<dbReference type="SMART" id="SM00060">
    <property type="entry name" value="FN3"/>
    <property type="match status" value="1"/>
</dbReference>
<dbReference type="PANTHER" id="PTHR32046">
    <property type="entry name" value="G DOMAIN-CONTAINING PROTEIN"/>
    <property type="match status" value="1"/>
</dbReference>
<dbReference type="SUPFAM" id="SSF52540">
    <property type="entry name" value="P-loop containing nucleoside triphosphate hydrolases"/>
    <property type="match status" value="1"/>
</dbReference>
<dbReference type="InterPro" id="IPR027417">
    <property type="entry name" value="P-loop_NTPase"/>
</dbReference>
<dbReference type="AlphaFoldDB" id="A0A8B8ASS0"/>
<protein>
    <submittedName>
        <fullName evidence="4 5">Uncharacterized protein LOC111104520</fullName>
    </submittedName>
</protein>
<dbReference type="RefSeq" id="XP_022294230.1">
    <property type="nucleotide sequence ID" value="XM_022438522.1"/>
</dbReference>
<dbReference type="GeneID" id="111104520"/>
<dbReference type="Gene3D" id="3.40.50.300">
    <property type="entry name" value="P-loop containing nucleotide triphosphate hydrolases"/>
    <property type="match status" value="1"/>
</dbReference>
<gene>
    <name evidence="4 5" type="primary">LOC111104520</name>
</gene>
<evidence type="ECO:0000256" key="1">
    <source>
        <dbReference type="SAM" id="Phobius"/>
    </source>
</evidence>
<dbReference type="CDD" id="cd00063">
    <property type="entry name" value="FN3"/>
    <property type="match status" value="1"/>
</dbReference>
<dbReference type="Pfam" id="PF00041">
    <property type="entry name" value="fn3"/>
    <property type="match status" value="1"/>
</dbReference>
<sequence length="639" mass="74730">MMENTIEVIFNSCFTFSIPVWVLLVVVILACWLLYWDKNFRLRINGKPRLVDVTYRSFTIEWDKPTFAVPSHYMVYFKKKSEHEKWECITTDNRSCSLEITDLPLNTEFVVKVRACTNTEHGPTCAESSPITTKNLAYKIKDASILRPGTENKLSVYDVPFHEEHDEQLKIRRIRIGESPEEDQNQSFKSVLMVSTPHSGKTTLLQGIMNFIVGVSYSDNFRLGFAREILDDAHQYQEWTTLYQFVEYEEGRVGVPYMFIDIPRTEGSTEEHLKKIFEQLTSILKSEEQCLRCICFVVQANNFRLTNEQIECIQSVGRLFESTSTTDMSCFLTFADSGPAHVKRYLKSRDVTFGTTYDVNCSAFYEKSKTFSLFWESTTTCFEDFFTHLETDQNTTTLRLKTKNITPERREEIKSDIAKLHPEVKEELTKLGEIKFQVKTYEENKDDILLNGNFSFQIDEIVQTKIDLPPGKHVTNCLQCSFICHDDCAIADDDGKIGCVAMHDGFCTVCVNKCEWWFHKNIPYIYEYKCIHVTKSYQEMKSSYEQEKGVKLEFEEYLENLTKDIRELLRLLHGKVKKIMECKNELQRTQETPLVKSVDETIDDMINAERKTKDLGFERRIEMYEELKEYSNMIRIRQN</sequence>
<dbReference type="InterPro" id="IPR013783">
    <property type="entry name" value="Ig-like_fold"/>
</dbReference>
<dbReference type="OrthoDB" id="6149586at2759"/>
<evidence type="ECO:0000313" key="4">
    <source>
        <dbReference type="RefSeq" id="XP_022294229.1"/>
    </source>
</evidence>
<keyword evidence="1" id="KW-0812">Transmembrane</keyword>
<dbReference type="RefSeq" id="XP_022294229.1">
    <property type="nucleotide sequence ID" value="XM_022438521.1"/>
</dbReference>
<evidence type="ECO:0000259" key="2">
    <source>
        <dbReference type="PROSITE" id="PS50853"/>
    </source>
</evidence>
<evidence type="ECO:0000313" key="5">
    <source>
        <dbReference type="RefSeq" id="XP_022294230.1"/>
    </source>
</evidence>
<dbReference type="PANTHER" id="PTHR32046:SF14">
    <property type="match status" value="1"/>
</dbReference>
<keyword evidence="3" id="KW-1185">Reference proteome</keyword>
<dbReference type="PROSITE" id="PS50853">
    <property type="entry name" value="FN3"/>
    <property type="match status" value="1"/>
</dbReference>
<proteinExistence type="predicted"/>
<dbReference type="Proteomes" id="UP000694844">
    <property type="component" value="Chromosome 7"/>
</dbReference>
<evidence type="ECO:0000313" key="3">
    <source>
        <dbReference type="Proteomes" id="UP000694844"/>
    </source>
</evidence>
<name>A0A8B8ASS0_CRAVI</name>
<keyword evidence="1" id="KW-0472">Membrane</keyword>
<accession>A0A8B8ASS0</accession>
<keyword evidence="1" id="KW-1133">Transmembrane helix</keyword>
<dbReference type="KEGG" id="cvn:111104520"/>
<dbReference type="Gene3D" id="2.60.40.10">
    <property type="entry name" value="Immunoglobulins"/>
    <property type="match status" value="1"/>
</dbReference>